<feature type="chain" id="PRO_5023060565" evidence="1">
    <location>
        <begin position="17"/>
        <end position="402"/>
    </location>
</feature>
<organism evidence="3 4">
    <name type="scientific">Limnoglobus roseus</name>
    <dbReference type="NCBI Taxonomy" id="2598579"/>
    <lineage>
        <taxon>Bacteria</taxon>
        <taxon>Pseudomonadati</taxon>
        <taxon>Planctomycetota</taxon>
        <taxon>Planctomycetia</taxon>
        <taxon>Gemmatales</taxon>
        <taxon>Gemmataceae</taxon>
        <taxon>Limnoglobus</taxon>
    </lineage>
</organism>
<dbReference type="Pfam" id="PF13360">
    <property type="entry name" value="PQQ_2"/>
    <property type="match status" value="2"/>
</dbReference>
<evidence type="ECO:0000313" key="3">
    <source>
        <dbReference type="EMBL" id="QEL19030.1"/>
    </source>
</evidence>
<protein>
    <submittedName>
        <fullName evidence="3">Serine/threonine protein kinase</fullName>
    </submittedName>
</protein>
<dbReference type="InterPro" id="IPR002372">
    <property type="entry name" value="PQQ_rpt_dom"/>
</dbReference>
<keyword evidence="1" id="KW-0732">Signal</keyword>
<feature type="domain" description="Pyrrolo-quinoline quinone repeat" evidence="2">
    <location>
        <begin position="288"/>
        <end position="363"/>
    </location>
</feature>
<dbReference type="Gene3D" id="2.130.10.10">
    <property type="entry name" value="YVTN repeat-like/Quinoprotein amine dehydrogenase"/>
    <property type="match status" value="1"/>
</dbReference>
<dbReference type="PANTHER" id="PTHR34512">
    <property type="entry name" value="CELL SURFACE PROTEIN"/>
    <property type="match status" value="1"/>
</dbReference>
<name>A0A5C1AJJ1_9BACT</name>
<proteinExistence type="predicted"/>
<dbReference type="InterPro" id="IPR018391">
    <property type="entry name" value="PQQ_b-propeller_rpt"/>
</dbReference>
<keyword evidence="3" id="KW-0418">Kinase</keyword>
<accession>A0A5C1AJJ1</accession>
<gene>
    <name evidence="3" type="ORF">PX52LOC_06084</name>
</gene>
<feature type="signal peptide" evidence="1">
    <location>
        <begin position="1"/>
        <end position="16"/>
    </location>
</feature>
<evidence type="ECO:0000313" key="4">
    <source>
        <dbReference type="Proteomes" id="UP000324974"/>
    </source>
</evidence>
<evidence type="ECO:0000259" key="2">
    <source>
        <dbReference type="Pfam" id="PF13360"/>
    </source>
</evidence>
<reference evidence="4" key="1">
    <citation type="submission" date="2019-08" db="EMBL/GenBank/DDBJ databases">
        <title>Limnoglobus roseus gen. nov., sp. nov., a novel freshwater planctomycete with a giant genome from the family Gemmataceae.</title>
        <authorList>
            <person name="Kulichevskaya I.S."/>
            <person name="Naumoff D.G."/>
            <person name="Miroshnikov K."/>
            <person name="Ivanova A."/>
            <person name="Philippov D.A."/>
            <person name="Hakobyan A."/>
            <person name="Rijpstra I.C."/>
            <person name="Sinninghe Damste J.S."/>
            <person name="Liesack W."/>
            <person name="Dedysh S.N."/>
        </authorList>
    </citation>
    <scope>NUCLEOTIDE SEQUENCE [LARGE SCALE GENOMIC DNA]</scope>
    <source>
        <strain evidence="4">PX52</strain>
    </source>
</reference>
<sequence length="402" mass="44667">MPRVFACLLILSVLPAADWSSWRGPTNDGRSADTGFPLTWSPTENVKWKTPLAGTGHSSPVVANGKIFVTGCVEKDRRRVLYCVDRKSGSIAWEQTVLTTSKLERKHNLNSFASSTPATDGERVYLTFYDEPRVRVYCYDTTGQKVWEKSPGEFHSQHGFCSSPILYQNLVIVNCDQDAVAYVVAFDKKTGDEVWRTDRPNRTRSYCPPVVFEAAGRKQLVMTGSKCVAGYDPDTGKQLWIVDGPTEQFVSSMVMSDGLLFLTAGFPEYWVMAIRPDGNGNVTKTHVAWSKKKEGGYVPSPVADNGHFFVVTDDGLGSCWEAKTGKLMWKERLGKHFSGSTVAAEGRIYFTDDAGTTYVLKASDTFEILAKNTLGEKCFTSPAFSDGEILFRGEKHLFCIRK</sequence>
<dbReference type="GO" id="GO:0004674">
    <property type="term" value="F:protein serine/threonine kinase activity"/>
    <property type="evidence" value="ECO:0007669"/>
    <property type="project" value="UniProtKB-KW"/>
</dbReference>
<keyword evidence="4" id="KW-1185">Reference proteome</keyword>
<evidence type="ECO:0000256" key="1">
    <source>
        <dbReference type="SAM" id="SignalP"/>
    </source>
</evidence>
<dbReference type="RefSeq" id="WP_149113472.1">
    <property type="nucleotide sequence ID" value="NZ_CP042425.1"/>
</dbReference>
<feature type="domain" description="Pyrrolo-quinoline quinone repeat" evidence="2">
    <location>
        <begin position="79"/>
        <end position="241"/>
    </location>
</feature>
<dbReference type="InterPro" id="IPR015943">
    <property type="entry name" value="WD40/YVTN_repeat-like_dom_sf"/>
</dbReference>
<dbReference type="InterPro" id="IPR011047">
    <property type="entry name" value="Quinoprotein_ADH-like_sf"/>
</dbReference>
<dbReference type="SUPFAM" id="SSF50998">
    <property type="entry name" value="Quinoprotein alcohol dehydrogenase-like"/>
    <property type="match status" value="1"/>
</dbReference>
<dbReference type="PANTHER" id="PTHR34512:SF30">
    <property type="entry name" value="OUTER MEMBRANE PROTEIN ASSEMBLY FACTOR BAMB"/>
    <property type="match status" value="1"/>
</dbReference>
<dbReference type="KEGG" id="lrs:PX52LOC_06084"/>
<dbReference type="SMART" id="SM00564">
    <property type="entry name" value="PQQ"/>
    <property type="match status" value="4"/>
</dbReference>
<keyword evidence="3" id="KW-0808">Transferase</keyword>
<dbReference type="Proteomes" id="UP000324974">
    <property type="component" value="Chromosome"/>
</dbReference>
<dbReference type="EMBL" id="CP042425">
    <property type="protein sequence ID" value="QEL19030.1"/>
    <property type="molecule type" value="Genomic_DNA"/>
</dbReference>
<keyword evidence="3" id="KW-0723">Serine/threonine-protein kinase</keyword>
<dbReference type="AlphaFoldDB" id="A0A5C1AJJ1"/>
<dbReference type="OrthoDB" id="244732at2"/>
<dbReference type="Gene3D" id="2.40.10.480">
    <property type="match status" value="1"/>
</dbReference>